<feature type="compositionally biased region" description="Basic and acidic residues" evidence="1">
    <location>
        <begin position="1"/>
        <end position="11"/>
    </location>
</feature>
<feature type="compositionally biased region" description="Acidic residues" evidence="1">
    <location>
        <begin position="58"/>
        <end position="70"/>
    </location>
</feature>
<dbReference type="RefSeq" id="WP_261811395.1">
    <property type="nucleotide sequence ID" value="NZ_CP078078.1"/>
</dbReference>
<organism evidence="3 4">
    <name type="scientific">Microbacterium aurugineum</name>
    <dbReference type="NCBI Taxonomy" id="2851642"/>
    <lineage>
        <taxon>Bacteria</taxon>
        <taxon>Bacillati</taxon>
        <taxon>Actinomycetota</taxon>
        <taxon>Actinomycetes</taxon>
        <taxon>Micrococcales</taxon>
        <taxon>Microbacteriaceae</taxon>
        <taxon>Microbacterium</taxon>
    </lineage>
</organism>
<keyword evidence="2" id="KW-0812">Transmembrane</keyword>
<reference evidence="3 4" key="1">
    <citation type="submission" date="2021-06" db="EMBL/GenBank/DDBJ databases">
        <title>Genome-based taxonomic framework of Microbacterium strains isolated from marine environment, the description of four new species and reclassification of four preexisting species.</title>
        <authorList>
            <person name="Lee S.D."/>
            <person name="Kim S.-M."/>
            <person name="Byeon Y.-S."/>
            <person name="Yang H.L."/>
            <person name="Kim I.S."/>
        </authorList>
    </citation>
    <scope>NUCLEOTIDE SEQUENCE [LARGE SCALE GENOMIC DNA]</scope>
    <source>
        <strain evidence="3 4">KSW4-10</strain>
    </source>
</reference>
<keyword evidence="2" id="KW-0472">Membrane</keyword>
<dbReference type="EMBL" id="CP078078">
    <property type="protein sequence ID" value="UPL18505.1"/>
    <property type="molecule type" value="Genomic_DNA"/>
</dbReference>
<gene>
    <name evidence="3" type="ORF">KV397_12430</name>
</gene>
<evidence type="ECO:0000313" key="4">
    <source>
        <dbReference type="Proteomes" id="UP000830631"/>
    </source>
</evidence>
<protein>
    <submittedName>
        <fullName evidence="3">Uncharacterized protein</fullName>
    </submittedName>
</protein>
<evidence type="ECO:0000256" key="2">
    <source>
        <dbReference type="SAM" id="Phobius"/>
    </source>
</evidence>
<proteinExistence type="predicted"/>
<dbReference type="Proteomes" id="UP000830631">
    <property type="component" value="Chromosome"/>
</dbReference>
<evidence type="ECO:0000256" key="1">
    <source>
        <dbReference type="SAM" id="MobiDB-lite"/>
    </source>
</evidence>
<evidence type="ECO:0000313" key="3">
    <source>
        <dbReference type="EMBL" id="UPL18505.1"/>
    </source>
</evidence>
<feature type="transmembrane region" description="Helical" evidence="2">
    <location>
        <begin position="100"/>
        <end position="122"/>
    </location>
</feature>
<feature type="region of interest" description="Disordered" evidence="1">
    <location>
        <begin position="1"/>
        <end position="89"/>
    </location>
</feature>
<sequence length="391" mass="40780">MQPRTDAEELRALQQRAYGRGTRLTEGEAERLRELEEQRRSPIESPPSAVDEAGADPSADDEDPAAEEAPADASVEPSVPVAPAVSDEPVPRRGALRQHVVAAIAGVAVVLAVGIGAGWALFSPRVASIPLTGEQQQRRAELSASTFDPGSVRAIAESDDALVWYATREDGALSCMVLDVSGREQTDCLPVDEVDNGLTAVLPVEADGTIGEESSGDGAFGVETVIATLRLSVDGEPMVGIQRWGGPSSLAAEFPEEVRDRAEELAADGFGFGLSLITMFRGEPVWLADRLSAQGTTDRCLIVDAGGPMACVPFETAVEGGLATQVVDDDTRDGRATITALELRFTGQQNAYLVVAEGVPVATVPPGESFFVEAPPGDPIEIAPPGAGTGG</sequence>
<keyword evidence="4" id="KW-1185">Reference proteome</keyword>
<feature type="compositionally biased region" description="Low complexity" evidence="1">
    <location>
        <begin position="71"/>
        <end position="88"/>
    </location>
</feature>
<feature type="compositionally biased region" description="Basic and acidic residues" evidence="1">
    <location>
        <begin position="23"/>
        <end position="42"/>
    </location>
</feature>
<accession>A0ABY4J1U2</accession>
<name>A0ABY4J1U2_9MICO</name>
<keyword evidence="2" id="KW-1133">Transmembrane helix</keyword>